<accession>A0A9N8HCM3</accession>
<proteinExistence type="predicted"/>
<feature type="repeat" description="TPR" evidence="1">
    <location>
        <begin position="324"/>
        <end position="357"/>
    </location>
</feature>
<reference evidence="3" key="1">
    <citation type="submission" date="2020-06" db="EMBL/GenBank/DDBJ databases">
        <authorList>
            <consortium name="Plant Systems Biology data submission"/>
        </authorList>
    </citation>
    <scope>NUCLEOTIDE SEQUENCE</scope>
    <source>
        <strain evidence="3">D6</strain>
    </source>
</reference>
<dbReference type="AlphaFoldDB" id="A0A9N8HCM3"/>
<dbReference type="EMBL" id="CAICTM010000387">
    <property type="protein sequence ID" value="CAB9509396.1"/>
    <property type="molecule type" value="Genomic_DNA"/>
</dbReference>
<keyword evidence="4" id="KW-1185">Reference proteome</keyword>
<dbReference type="InterPro" id="IPR019734">
    <property type="entry name" value="TPR_rpt"/>
</dbReference>
<name>A0A9N8HCM3_9STRA</name>
<dbReference type="Proteomes" id="UP001153069">
    <property type="component" value="Unassembled WGS sequence"/>
</dbReference>
<dbReference type="PROSITE" id="PS50005">
    <property type="entry name" value="TPR"/>
    <property type="match status" value="1"/>
</dbReference>
<dbReference type="Gene3D" id="1.25.40.10">
    <property type="entry name" value="Tetratricopeptide repeat domain"/>
    <property type="match status" value="1"/>
</dbReference>
<evidence type="ECO:0000313" key="3">
    <source>
        <dbReference type="EMBL" id="CAB9509396.1"/>
    </source>
</evidence>
<dbReference type="InterPro" id="IPR011990">
    <property type="entry name" value="TPR-like_helical_dom_sf"/>
</dbReference>
<dbReference type="SUPFAM" id="SSF48452">
    <property type="entry name" value="TPR-like"/>
    <property type="match status" value="1"/>
</dbReference>
<gene>
    <name evidence="3" type="ORF">SEMRO_388_G132330.1</name>
</gene>
<sequence length="467" mass="51992">MSKSPGPSGVGMPPNAKVASPPPPPPNKTDPFSSSLDDLVDKFLSGPSVRTQQMIAPLLRPPPLIGDEPIQTLRTLVERRAWGDVLQVSNDLLRGMDSAYAATYNSLLFSGAAPSGSIKEETAEIMALHCHALIKLRRYTELGKEIEKWKFLHFNEGYRPEDESINWESIKWVPWSLYIIGSESLLYTTDDPNRGADALNALATRMDEESDDARWKLCTYRALANAFSRKREWRLAIQALEHMLPEIETAVKQETTTIITNTKALAMAYRVEVLSVQGRYLLHAGAVAEASYIFQVAQQDWDTVKANNTVDNNEANMAVAHAPAQLLANEGLLCFAYANYEQAIECFRKATDILRKYSVVPVYRSTDWIGPSVVGVAPHSTLLNECVNNLAICALYIGRMAEAVNVLETLVREDPTAFLTERVAFNLCTMYELGCDSTASALKKRVLQCISKRFFLHDVGPESFRIN</sequence>
<comment type="caution">
    <text evidence="3">The sequence shown here is derived from an EMBL/GenBank/DDBJ whole genome shotgun (WGS) entry which is preliminary data.</text>
</comment>
<protein>
    <submittedName>
        <fullName evidence="3">Protein particle complex subunit 12</fullName>
    </submittedName>
</protein>
<evidence type="ECO:0000256" key="2">
    <source>
        <dbReference type="SAM" id="MobiDB-lite"/>
    </source>
</evidence>
<organism evidence="3 4">
    <name type="scientific">Seminavis robusta</name>
    <dbReference type="NCBI Taxonomy" id="568900"/>
    <lineage>
        <taxon>Eukaryota</taxon>
        <taxon>Sar</taxon>
        <taxon>Stramenopiles</taxon>
        <taxon>Ochrophyta</taxon>
        <taxon>Bacillariophyta</taxon>
        <taxon>Bacillariophyceae</taxon>
        <taxon>Bacillariophycidae</taxon>
        <taxon>Naviculales</taxon>
        <taxon>Naviculaceae</taxon>
        <taxon>Seminavis</taxon>
    </lineage>
</organism>
<feature type="region of interest" description="Disordered" evidence="2">
    <location>
        <begin position="1"/>
        <end position="37"/>
    </location>
</feature>
<evidence type="ECO:0000256" key="1">
    <source>
        <dbReference type="PROSITE-ProRule" id="PRU00339"/>
    </source>
</evidence>
<dbReference type="SMART" id="SM00028">
    <property type="entry name" value="TPR"/>
    <property type="match status" value="2"/>
</dbReference>
<evidence type="ECO:0000313" key="4">
    <source>
        <dbReference type="Proteomes" id="UP001153069"/>
    </source>
</evidence>
<dbReference type="PANTHER" id="PTHR21581:SF6">
    <property type="entry name" value="TRAFFICKING PROTEIN PARTICLE COMPLEX SUBUNIT 12"/>
    <property type="match status" value="1"/>
</dbReference>
<dbReference type="OrthoDB" id="428342at2759"/>
<keyword evidence="1" id="KW-0802">TPR repeat</keyword>
<dbReference type="PANTHER" id="PTHR21581">
    <property type="entry name" value="D-ALANYL-D-ALANINE CARBOXYPEPTIDASE"/>
    <property type="match status" value="1"/>
</dbReference>